<accession>A0A916ZJ84</accession>
<dbReference type="Pfam" id="PF01796">
    <property type="entry name" value="OB_ChsH2_C"/>
    <property type="match status" value="1"/>
</dbReference>
<dbReference type="RefSeq" id="WP_188761184.1">
    <property type="nucleotide sequence ID" value="NZ_BMJM01000001.1"/>
</dbReference>
<organism evidence="2 3">
    <name type="scientific">Sandarakinorhabdus glacialis</name>
    <dbReference type="NCBI Taxonomy" id="1614636"/>
    <lineage>
        <taxon>Bacteria</taxon>
        <taxon>Pseudomonadati</taxon>
        <taxon>Pseudomonadota</taxon>
        <taxon>Alphaproteobacteria</taxon>
        <taxon>Sphingomonadales</taxon>
        <taxon>Sphingosinicellaceae</taxon>
        <taxon>Sandarakinorhabdus</taxon>
    </lineage>
</organism>
<feature type="domain" description="ChsH2 C-terminal OB-fold" evidence="1">
    <location>
        <begin position="51"/>
        <end position="112"/>
    </location>
</feature>
<dbReference type="PANTHER" id="PTHR34075">
    <property type="entry name" value="BLR3430 PROTEIN"/>
    <property type="match status" value="1"/>
</dbReference>
<dbReference type="InterPro" id="IPR002878">
    <property type="entry name" value="ChsH2_C"/>
</dbReference>
<reference evidence="2" key="1">
    <citation type="journal article" date="2014" name="Int. J. Syst. Evol. Microbiol.">
        <title>Complete genome sequence of Corynebacterium casei LMG S-19264T (=DSM 44701T), isolated from a smear-ripened cheese.</title>
        <authorList>
            <consortium name="US DOE Joint Genome Institute (JGI-PGF)"/>
            <person name="Walter F."/>
            <person name="Albersmeier A."/>
            <person name="Kalinowski J."/>
            <person name="Ruckert C."/>
        </authorList>
    </citation>
    <scope>NUCLEOTIDE SEQUENCE</scope>
    <source>
        <strain evidence="2">CGMCC 1.15519</strain>
    </source>
</reference>
<protein>
    <recommendedName>
        <fullName evidence="1">ChsH2 C-terminal OB-fold domain-containing protein</fullName>
    </recommendedName>
</protein>
<evidence type="ECO:0000313" key="2">
    <source>
        <dbReference type="EMBL" id="GGE00586.1"/>
    </source>
</evidence>
<name>A0A916ZJ84_9SPHN</name>
<gene>
    <name evidence="2" type="ORF">GCM10011529_03530</name>
</gene>
<comment type="caution">
    <text evidence="2">The sequence shown here is derived from an EMBL/GenBank/DDBJ whole genome shotgun (WGS) entry which is preliminary data.</text>
</comment>
<dbReference type="InterPro" id="IPR052513">
    <property type="entry name" value="Thioester_dehydratase-like"/>
</dbReference>
<proteinExistence type="predicted"/>
<dbReference type="PANTHER" id="PTHR34075:SF5">
    <property type="entry name" value="BLR3430 PROTEIN"/>
    <property type="match status" value="1"/>
</dbReference>
<reference evidence="2" key="2">
    <citation type="submission" date="2020-09" db="EMBL/GenBank/DDBJ databases">
        <authorList>
            <person name="Sun Q."/>
            <person name="Zhou Y."/>
        </authorList>
    </citation>
    <scope>NUCLEOTIDE SEQUENCE</scope>
    <source>
        <strain evidence="2">CGMCC 1.15519</strain>
    </source>
</reference>
<sequence length="136" mass="14606">MTDSILPYVKSGDGAPYLAGSRCGACGQVFVGERSTCAKCTARDKMEPIHLATTGRLYDFTIVHRSFPGVKTPFVDAIVDLDDGAHIKGTLIGVDPDPARIAFDMPVRLEFREAIPVGADRPYLTYVFVPAEGATA</sequence>
<dbReference type="EMBL" id="BMJM01000001">
    <property type="protein sequence ID" value="GGE00586.1"/>
    <property type="molecule type" value="Genomic_DNA"/>
</dbReference>
<evidence type="ECO:0000259" key="1">
    <source>
        <dbReference type="Pfam" id="PF01796"/>
    </source>
</evidence>
<evidence type="ECO:0000313" key="3">
    <source>
        <dbReference type="Proteomes" id="UP000635071"/>
    </source>
</evidence>
<dbReference type="InterPro" id="IPR012340">
    <property type="entry name" value="NA-bd_OB-fold"/>
</dbReference>
<keyword evidence="3" id="KW-1185">Reference proteome</keyword>
<dbReference type="AlphaFoldDB" id="A0A916ZJ84"/>
<dbReference type="Proteomes" id="UP000635071">
    <property type="component" value="Unassembled WGS sequence"/>
</dbReference>
<dbReference type="SUPFAM" id="SSF50249">
    <property type="entry name" value="Nucleic acid-binding proteins"/>
    <property type="match status" value="1"/>
</dbReference>